<dbReference type="InterPro" id="IPR002656">
    <property type="entry name" value="Acyl_transf_3_dom"/>
</dbReference>
<dbReference type="GO" id="GO:0016747">
    <property type="term" value="F:acyltransferase activity, transferring groups other than amino-acyl groups"/>
    <property type="evidence" value="ECO:0007669"/>
    <property type="project" value="InterPro"/>
</dbReference>
<dbReference type="Pfam" id="PF01757">
    <property type="entry name" value="Acyl_transf_3"/>
    <property type="match status" value="1"/>
</dbReference>
<name>A0A2D3LKR2_PREIN</name>
<protein>
    <submittedName>
        <fullName evidence="1">Uncharacterized protein</fullName>
    </submittedName>
</protein>
<proteinExistence type="predicted"/>
<organism evidence="1 2">
    <name type="scientific">Prevotella intermedia</name>
    <dbReference type="NCBI Taxonomy" id="28131"/>
    <lineage>
        <taxon>Bacteria</taxon>
        <taxon>Pseudomonadati</taxon>
        <taxon>Bacteroidota</taxon>
        <taxon>Bacteroidia</taxon>
        <taxon>Bacteroidales</taxon>
        <taxon>Prevotellaceae</taxon>
        <taxon>Prevotella</taxon>
    </lineage>
</organism>
<reference evidence="1 2" key="1">
    <citation type="submission" date="2017-11" db="EMBL/GenBank/DDBJ databases">
        <title>Genome sequencing of Prevotella intermedia KCOM 1949.</title>
        <authorList>
            <person name="Kook J.-K."/>
            <person name="Park S.-N."/>
            <person name="Lim Y.K."/>
        </authorList>
    </citation>
    <scope>NUCLEOTIDE SEQUENCE [LARGE SCALE GENOMIC DNA]</scope>
    <source>
        <strain evidence="1 2">KCOM 1949</strain>
    </source>
</reference>
<sequence>MKEITIKKRDSNFELLRIIAMLLVMITHATFLALGVPTYEDSINIPYSSFGIFLSQSFSTACVNIFVLLSGWFGIKVNLKRFSEFIFQVFFFTSIIFIGLYIYSSNLITNTDALLTFFMFHSSDYWFVKAYIGLYLFSPILNTFAERASQKQLGYFLIAFFIFQTIYGWLSIDGVQWIGGGYSAVSFFFLYLVAKYTRKYLVVDINKINQKLYITVYIGIVLFIATLAFIVTRLGFPIAGRLFTYTNPLVLLESLLLVIIFSRISIKNKIINWVGISCFSVYLLHANELLLRPYYGKIINNFSITESVECFLIPTTFFILGVFLISILLDKVRIAVWNIIISYSSKQQ</sequence>
<accession>A0A2D3LKR2</accession>
<dbReference type="RefSeq" id="WP_100014230.1">
    <property type="nucleotide sequence ID" value="NZ_CP024727.1"/>
</dbReference>
<dbReference type="EMBL" id="CP024727">
    <property type="protein sequence ID" value="ATV31109.1"/>
    <property type="molecule type" value="Genomic_DNA"/>
</dbReference>
<evidence type="ECO:0000313" key="1">
    <source>
        <dbReference type="EMBL" id="ATV31109.1"/>
    </source>
</evidence>
<dbReference type="AlphaFoldDB" id="A0A2D3LKR2"/>
<evidence type="ECO:0000313" key="2">
    <source>
        <dbReference type="Proteomes" id="UP000230742"/>
    </source>
</evidence>
<gene>
    <name evidence="1" type="ORF">CTM46_06420</name>
</gene>
<dbReference type="Proteomes" id="UP000230742">
    <property type="component" value="Chromosome 1"/>
</dbReference>